<name>A0ABU4BM52_RHOGO</name>
<sequence>MTNSTATQALSETALVGPAIELVVMDMAGTTVADDGLVIDAFDAAATAVGLAESGEDRDDARRYVLETMGQSKIEVFRALFGAEDRAQAANHAFEAAYDARIDGGVTSVPGAADAITQLREAGVAVVLTTGFSPATQHRILDALEWRTVADAYLAPGDSFRGRPHPDLVLAAALQCRVSDMAAVAVVGDTASDIRSGRRAGASVVAGVRTGAHRSEVLIDAGATHILDSITDLPSLVLR</sequence>
<dbReference type="PANTHER" id="PTHR43434">
    <property type="entry name" value="PHOSPHOGLYCOLATE PHOSPHATASE"/>
    <property type="match status" value="1"/>
</dbReference>
<evidence type="ECO:0000313" key="1">
    <source>
        <dbReference type="EMBL" id="MDV6265194.1"/>
    </source>
</evidence>
<dbReference type="InterPro" id="IPR023214">
    <property type="entry name" value="HAD_sf"/>
</dbReference>
<comment type="caution">
    <text evidence="1">The sequence shown here is derived from an EMBL/GenBank/DDBJ whole genome shotgun (WGS) entry which is preliminary data.</text>
</comment>
<protein>
    <submittedName>
        <fullName evidence="1">Phosphonatase-like hydrolase</fullName>
    </submittedName>
</protein>
<dbReference type="InterPro" id="IPR022468">
    <property type="entry name" value="PhnX-like"/>
</dbReference>
<dbReference type="EMBL" id="JAWLKB010000001">
    <property type="protein sequence ID" value="MDV6265194.1"/>
    <property type="molecule type" value="Genomic_DNA"/>
</dbReference>
<dbReference type="InterPro" id="IPR050155">
    <property type="entry name" value="HAD-like_hydrolase_sf"/>
</dbReference>
<proteinExistence type="predicted"/>
<dbReference type="InterPro" id="IPR006439">
    <property type="entry name" value="HAD-SF_hydro_IA"/>
</dbReference>
<keyword evidence="2" id="KW-1185">Reference proteome</keyword>
<gene>
    <name evidence="1" type="ORF">R3Q16_01150</name>
</gene>
<reference evidence="1 2" key="1">
    <citation type="submission" date="2023-10" db="EMBL/GenBank/DDBJ databases">
        <title>Development of a sustainable strategy for remediation of hydrocarbon-contaminated territories based on the waste exchange concept.</title>
        <authorList>
            <person name="Krivoruchko A."/>
        </authorList>
    </citation>
    <scope>NUCLEOTIDE SEQUENCE [LARGE SCALE GENOMIC DNA]</scope>
    <source>
        <strain evidence="1 2">IEGM 1203</strain>
    </source>
</reference>
<dbReference type="Proteomes" id="UP001185927">
    <property type="component" value="Unassembled WGS sequence"/>
</dbReference>
<dbReference type="SFLD" id="SFLDG01129">
    <property type="entry name" value="C1.5:_HAD__Beta-PGM__Phosphata"/>
    <property type="match status" value="1"/>
</dbReference>
<dbReference type="PANTHER" id="PTHR43434:SF19">
    <property type="entry name" value="PHOSPHONOACETALDEHYDE HYDROLASE"/>
    <property type="match status" value="1"/>
</dbReference>
<dbReference type="SFLD" id="SFLDS00003">
    <property type="entry name" value="Haloacid_Dehalogenase"/>
    <property type="match status" value="1"/>
</dbReference>
<dbReference type="InterPro" id="IPR036412">
    <property type="entry name" value="HAD-like_sf"/>
</dbReference>
<dbReference type="RefSeq" id="WP_045067598.1">
    <property type="nucleotide sequence ID" value="NZ_JAWLKB010000001.1"/>
</dbReference>
<dbReference type="Pfam" id="PF00702">
    <property type="entry name" value="Hydrolase"/>
    <property type="match status" value="1"/>
</dbReference>
<dbReference type="Gene3D" id="3.40.50.1000">
    <property type="entry name" value="HAD superfamily/HAD-like"/>
    <property type="match status" value="1"/>
</dbReference>
<dbReference type="NCBIfam" id="TIGR03351">
    <property type="entry name" value="PhnX-like"/>
    <property type="match status" value="1"/>
</dbReference>
<accession>A0ABU4BM52</accession>
<dbReference type="NCBIfam" id="TIGR01509">
    <property type="entry name" value="HAD-SF-IA-v3"/>
    <property type="match status" value="1"/>
</dbReference>
<dbReference type="SUPFAM" id="SSF56784">
    <property type="entry name" value="HAD-like"/>
    <property type="match status" value="1"/>
</dbReference>
<organism evidence="1 2">
    <name type="scientific">Rhodococcus globerulus</name>
    <dbReference type="NCBI Taxonomy" id="33008"/>
    <lineage>
        <taxon>Bacteria</taxon>
        <taxon>Bacillati</taxon>
        <taxon>Actinomycetota</taxon>
        <taxon>Actinomycetes</taxon>
        <taxon>Mycobacteriales</taxon>
        <taxon>Nocardiaceae</taxon>
        <taxon>Rhodococcus</taxon>
    </lineage>
</organism>
<evidence type="ECO:0000313" key="2">
    <source>
        <dbReference type="Proteomes" id="UP001185927"/>
    </source>
</evidence>